<feature type="signal peptide" evidence="2">
    <location>
        <begin position="1"/>
        <end position="25"/>
    </location>
</feature>
<evidence type="ECO:0000256" key="2">
    <source>
        <dbReference type="SAM" id="SignalP"/>
    </source>
</evidence>
<evidence type="ECO:0000313" key="3">
    <source>
        <dbReference type="EMBL" id="SCL64292.1"/>
    </source>
</evidence>
<evidence type="ECO:0008006" key="5">
    <source>
        <dbReference type="Google" id="ProtNLM"/>
    </source>
</evidence>
<keyword evidence="4" id="KW-1185">Reference proteome</keyword>
<dbReference type="STRING" id="683228.GA0070617_5435"/>
<feature type="region of interest" description="Disordered" evidence="1">
    <location>
        <begin position="131"/>
        <end position="155"/>
    </location>
</feature>
<evidence type="ECO:0000313" key="4">
    <source>
        <dbReference type="Proteomes" id="UP000198937"/>
    </source>
</evidence>
<accession>A0A1C6VD80</accession>
<dbReference type="EMBL" id="FMIA01000002">
    <property type="protein sequence ID" value="SCL64292.1"/>
    <property type="molecule type" value="Genomic_DNA"/>
</dbReference>
<evidence type="ECO:0000256" key="1">
    <source>
        <dbReference type="SAM" id="MobiDB-lite"/>
    </source>
</evidence>
<sequence length="181" mass="18947">MRRHPWGLFLALPVVAVLALAGCQADDSGDSGVATAGGGGGAQPSPSAAAMSDDERGLKFAACLREQGLDVPDPQPGQNGPRFNSGAEVDRSKMQAAFEQCREFAPNGGQPRELDASQVEQVRKLAKCMRENGVPNFPDPAPDGRMQPGPAGIEFNDPAVRAAFDKCQETVPNFGGRRGAS</sequence>
<feature type="region of interest" description="Disordered" evidence="1">
    <location>
        <begin position="29"/>
        <end position="92"/>
    </location>
</feature>
<name>A0A1C6VD80_9ACTN</name>
<keyword evidence="2" id="KW-0732">Signal</keyword>
<proteinExistence type="predicted"/>
<dbReference type="AlphaFoldDB" id="A0A1C6VD80"/>
<dbReference type="PROSITE" id="PS51257">
    <property type="entry name" value="PROKAR_LIPOPROTEIN"/>
    <property type="match status" value="1"/>
</dbReference>
<dbReference type="Proteomes" id="UP000198937">
    <property type="component" value="Unassembled WGS sequence"/>
</dbReference>
<gene>
    <name evidence="3" type="ORF">GA0070617_5435</name>
</gene>
<feature type="chain" id="PRO_5008748685" description="Lipoprotein" evidence="2">
    <location>
        <begin position="26"/>
        <end position="181"/>
    </location>
</feature>
<reference evidence="3 4" key="1">
    <citation type="submission" date="2016-06" db="EMBL/GenBank/DDBJ databases">
        <authorList>
            <person name="Kjaerup R.B."/>
            <person name="Dalgaard T.S."/>
            <person name="Juul-Madsen H.R."/>
        </authorList>
    </citation>
    <scope>NUCLEOTIDE SEQUENCE [LARGE SCALE GENOMIC DNA]</scope>
    <source>
        <strain evidence="3 4">DSM 45577</strain>
    </source>
</reference>
<protein>
    <recommendedName>
        <fullName evidence="5">Lipoprotein</fullName>
    </recommendedName>
</protein>
<organism evidence="3 4">
    <name type="scientific">Micromonospora yangpuensis</name>
    <dbReference type="NCBI Taxonomy" id="683228"/>
    <lineage>
        <taxon>Bacteria</taxon>
        <taxon>Bacillati</taxon>
        <taxon>Actinomycetota</taxon>
        <taxon>Actinomycetes</taxon>
        <taxon>Micromonosporales</taxon>
        <taxon>Micromonosporaceae</taxon>
        <taxon>Micromonospora</taxon>
    </lineage>
</organism>
<dbReference type="RefSeq" id="WP_229688441.1">
    <property type="nucleotide sequence ID" value="NZ_BMMJ01000007.1"/>
</dbReference>